<dbReference type="InterPro" id="IPR009964">
    <property type="entry name" value="DUF1491"/>
</dbReference>
<evidence type="ECO:0008006" key="3">
    <source>
        <dbReference type="Google" id="ProtNLM"/>
    </source>
</evidence>
<dbReference type="RefSeq" id="WP_090068168.1">
    <property type="nucleotide sequence ID" value="NZ_FOVR01000001.1"/>
</dbReference>
<proteinExistence type="predicted"/>
<keyword evidence="2" id="KW-1185">Reference proteome</keyword>
<dbReference type="EMBL" id="FOVR01000001">
    <property type="protein sequence ID" value="SFN56700.1"/>
    <property type="molecule type" value="Genomic_DNA"/>
</dbReference>
<dbReference type="Gene3D" id="3.40.1530.20">
    <property type="entry name" value="Protein of unknown function (DUF1491)"/>
    <property type="match status" value="1"/>
</dbReference>
<evidence type="ECO:0000313" key="2">
    <source>
        <dbReference type="Proteomes" id="UP000199236"/>
    </source>
</evidence>
<dbReference type="AlphaFoldDB" id="A0A1I5A310"/>
<dbReference type="Proteomes" id="UP000199236">
    <property type="component" value="Unassembled WGS sequence"/>
</dbReference>
<name>A0A1I5A310_9HYPH</name>
<sequence>MRLTSDLWVSAYLRRRNSAGKPSVLVRRGAKEAGAIFVRVDRLDGTHDLYEPASQLSYSEDNSRQGDRLFRRCLEAVSTFDIMDRLEKEAKFDSDFWVVETECADAGHDLMLADD</sequence>
<accession>A0A1I5A310</accession>
<reference evidence="1 2" key="1">
    <citation type="submission" date="2016-10" db="EMBL/GenBank/DDBJ databases">
        <authorList>
            <person name="de Groot N.N."/>
        </authorList>
    </citation>
    <scope>NUCLEOTIDE SEQUENCE [LARGE SCALE GENOMIC DNA]</scope>
    <source>
        <strain evidence="1 2">CGMCC 1.9157</strain>
    </source>
</reference>
<evidence type="ECO:0000313" key="1">
    <source>
        <dbReference type="EMBL" id="SFN56700.1"/>
    </source>
</evidence>
<dbReference type="OrthoDB" id="9809136at2"/>
<organism evidence="1 2">
    <name type="scientific">Cohaesibacter marisflavi</name>
    <dbReference type="NCBI Taxonomy" id="655353"/>
    <lineage>
        <taxon>Bacteria</taxon>
        <taxon>Pseudomonadati</taxon>
        <taxon>Pseudomonadota</taxon>
        <taxon>Alphaproteobacteria</taxon>
        <taxon>Hyphomicrobiales</taxon>
        <taxon>Cohaesibacteraceae</taxon>
    </lineage>
</organism>
<gene>
    <name evidence="1" type="ORF">SAMN04488056_101322</name>
</gene>
<protein>
    <recommendedName>
        <fullName evidence="3">DUF1491 family protein</fullName>
    </recommendedName>
</protein>
<dbReference type="Pfam" id="PF07372">
    <property type="entry name" value="DUF1491"/>
    <property type="match status" value="1"/>
</dbReference>
<dbReference type="STRING" id="655353.SAMN04488056_101322"/>